<feature type="region of interest" description="Disordered" evidence="1">
    <location>
        <begin position="255"/>
        <end position="296"/>
    </location>
</feature>
<feature type="region of interest" description="Disordered" evidence="1">
    <location>
        <begin position="1"/>
        <end position="81"/>
    </location>
</feature>
<proteinExistence type="predicted"/>
<feature type="compositionally biased region" description="Polar residues" evidence="1">
    <location>
        <begin position="610"/>
        <end position="638"/>
    </location>
</feature>
<feature type="compositionally biased region" description="Basic and acidic residues" evidence="1">
    <location>
        <begin position="651"/>
        <end position="660"/>
    </location>
</feature>
<dbReference type="Proteomes" id="UP001383192">
    <property type="component" value="Unassembled WGS sequence"/>
</dbReference>
<dbReference type="AlphaFoldDB" id="A0AAW0DQM9"/>
<feature type="region of interest" description="Disordered" evidence="1">
    <location>
        <begin position="592"/>
        <end position="701"/>
    </location>
</feature>
<keyword evidence="3" id="KW-1185">Reference proteome</keyword>
<accession>A0AAW0DQM9</accession>
<gene>
    <name evidence="2" type="ORF">VNI00_004096</name>
</gene>
<feature type="region of interest" description="Disordered" evidence="1">
    <location>
        <begin position="485"/>
        <end position="516"/>
    </location>
</feature>
<protein>
    <submittedName>
        <fullName evidence="2">Uncharacterized protein</fullName>
    </submittedName>
</protein>
<feature type="compositionally biased region" description="Polar residues" evidence="1">
    <location>
        <begin position="497"/>
        <end position="508"/>
    </location>
</feature>
<reference evidence="2 3" key="1">
    <citation type="submission" date="2024-01" db="EMBL/GenBank/DDBJ databases">
        <title>A draft genome for a cacao thread blight-causing isolate of Paramarasmius palmivorus.</title>
        <authorList>
            <person name="Baruah I.K."/>
            <person name="Bukari Y."/>
            <person name="Amoako-Attah I."/>
            <person name="Meinhardt L.W."/>
            <person name="Bailey B.A."/>
            <person name="Cohen S.P."/>
        </authorList>
    </citation>
    <scope>NUCLEOTIDE SEQUENCE [LARGE SCALE GENOMIC DNA]</scope>
    <source>
        <strain evidence="2 3">GH-12</strain>
    </source>
</reference>
<feature type="compositionally biased region" description="Polar residues" evidence="1">
    <location>
        <begin position="54"/>
        <end position="63"/>
    </location>
</feature>
<dbReference type="EMBL" id="JAYKXP010000010">
    <property type="protein sequence ID" value="KAK7053470.1"/>
    <property type="molecule type" value="Genomic_DNA"/>
</dbReference>
<name>A0AAW0DQM9_9AGAR</name>
<feature type="region of interest" description="Disordered" evidence="1">
    <location>
        <begin position="546"/>
        <end position="575"/>
    </location>
</feature>
<evidence type="ECO:0000313" key="3">
    <source>
        <dbReference type="Proteomes" id="UP001383192"/>
    </source>
</evidence>
<comment type="caution">
    <text evidence="2">The sequence shown here is derived from an EMBL/GenBank/DDBJ whole genome shotgun (WGS) entry which is preliminary data.</text>
</comment>
<evidence type="ECO:0000256" key="1">
    <source>
        <dbReference type="SAM" id="MobiDB-lite"/>
    </source>
</evidence>
<evidence type="ECO:0000313" key="2">
    <source>
        <dbReference type="EMBL" id="KAK7053470.1"/>
    </source>
</evidence>
<feature type="compositionally biased region" description="Basic and acidic residues" evidence="1">
    <location>
        <begin position="14"/>
        <end position="25"/>
    </location>
</feature>
<organism evidence="2 3">
    <name type="scientific">Paramarasmius palmivorus</name>
    <dbReference type="NCBI Taxonomy" id="297713"/>
    <lineage>
        <taxon>Eukaryota</taxon>
        <taxon>Fungi</taxon>
        <taxon>Dikarya</taxon>
        <taxon>Basidiomycota</taxon>
        <taxon>Agaricomycotina</taxon>
        <taxon>Agaricomycetes</taxon>
        <taxon>Agaricomycetidae</taxon>
        <taxon>Agaricales</taxon>
        <taxon>Marasmiineae</taxon>
        <taxon>Marasmiaceae</taxon>
        <taxon>Paramarasmius</taxon>
    </lineage>
</organism>
<feature type="compositionally biased region" description="Basic residues" evidence="1">
    <location>
        <begin position="680"/>
        <end position="692"/>
    </location>
</feature>
<feature type="compositionally biased region" description="Polar residues" evidence="1">
    <location>
        <begin position="255"/>
        <end position="274"/>
    </location>
</feature>
<sequence length="701" mass="77054">MNKVYVEQAVQTEPPRHLSRPDKSLQKQQETDPGAYSHPSRSLKPSQLPYAKPSQLNGPTQRVVSLPESSPPYRLKPTGDRYRVASMSETVKVSVPADLDDSLSSECLESSLSLESSQSSLDKLISRPRTSLHSVTFPRTPSPPSSPESSIMIIGNNVEVSHSFLRHQPHRYEEKCDWSTWANSPPRPIPALHGPLSLPYARCPSGAEGTLVEGEDLSRMIWGLREDEVTPPAPRNEFLVDNDAQANVFSDQQIQSNYQSNQPPTAVLSSSSDASKIPSHEKDHALHGLPTPPDLPAPRYLLEKRRDDSPIIIPPTPQQLEHLMEIRRILEPIGSRHPMPNPGLGFIWQRPDTRDESRSSLAGDTARLQPSAPVFIPTRFQNDSQLRGPRHVNTMRDIPDIQRSQPVSAGELATEYVLRQQARHTLLTPPSSSPMAWSPHLSDVAHPEIPFEPGGSFGCLDKGVPSCGFGPGAYLDESHHSLFQPTTASSNHRHLSTRSVSVDPTPLTQVPPSPESPVVMDTTHRFTQHPRSVPFARLLQRRLSVVPEEDTGSARIHPAKPTTQNRRTGFHNGAQAPNKPYFAQAIHSLPDISNKPAINSTPSGIRRHSSTSASPDPRIAQTNTNVTVSHKSNGSLSKTLEPDSDNILDDSSQRKLKVAEEMSTVEGGSKENTKAGNSASKKRGRNRAKRVAPKNVSTVTM</sequence>